<accession>A0A0R1S8N0</accession>
<feature type="region of interest" description="Disordered" evidence="2">
    <location>
        <begin position="17"/>
        <end position="55"/>
    </location>
</feature>
<feature type="compositionally biased region" description="Basic residues" evidence="2">
    <location>
        <begin position="20"/>
        <end position="36"/>
    </location>
</feature>
<name>A0A0R1S8N0_9LACO</name>
<protein>
    <recommendedName>
        <fullName evidence="3">MucBP domain-containing protein</fullName>
    </recommendedName>
</protein>
<dbReference type="Proteomes" id="UP000052013">
    <property type="component" value="Unassembled WGS sequence"/>
</dbReference>
<feature type="compositionally biased region" description="Polar residues" evidence="2">
    <location>
        <begin position="40"/>
        <end position="50"/>
    </location>
</feature>
<dbReference type="InterPro" id="IPR009459">
    <property type="entry name" value="MucBP_dom"/>
</dbReference>
<reference evidence="4 5" key="1">
    <citation type="journal article" date="2015" name="Genome Announc.">
        <title>Expanding the biotechnology potential of lactobacilli through comparative genomics of 213 strains and associated genera.</title>
        <authorList>
            <person name="Sun Z."/>
            <person name="Harris H.M."/>
            <person name="McCann A."/>
            <person name="Guo C."/>
            <person name="Argimon S."/>
            <person name="Zhang W."/>
            <person name="Yang X."/>
            <person name="Jeffery I.B."/>
            <person name="Cooney J.C."/>
            <person name="Kagawa T.F."/>
            <person name="Liu W."/>
            <person name="Song Y."/>
            <person name="Salvetti E."/>
            <person name="Wrobel A."/>
            <person name="Rasinkangas P."/>
            <person name="Parkhill J."/>
            <person name="Rea M.C."/>
            <person name="O'Sullivan O."/>
            <person name="Ritari J."/>
            <person name="Douillard F.P."/>
            <person name="Paul Ross R."/>
            <person name="Yang R."/>
            <person name="Briner A.E."/>
            <person name="Felis G.E."/>
            <person name="de Vos W.M."/>
            <person name="Barrangou R."/>
            <person name="Klaenhammer T.R."/>
            <person name="Caufield P.W."/>
            <person name="Cui Y."/>
            <person name="Zhang H."/>
            <person name="O'Toole P.W."/>
        </authorList>
    </citation>
    <scope>NUCLEOTIDE SEQUENCE [LARGE SCALE GENOMIC DNA]</scope>
    <source>
        <strain evidence="4 5">DSM 14421</strain>
    </source>
</reference>
<dbReference type="AlphaFoldDB" id="A0A0R1S8N0"/>
<evidence type="ECO:0000313" key="5">
    <source>
        <dbReference type="Proteomes" id="UP000052013"/>
    </source>
</evidence>
<dbReference type="Pfam" id="PF06458">
    <property type="entry name" value="MucBP"/>
    <property type="match status" value="2"/>
</dbReference>
<sequence length="371" mass="42967">MTLFDWIKQQFHTLTVDKSRPKRNHRDHHHDYHQRKRLVDQSQKTNNDQKSPYAIQADNPATTLPEIKQSVDQVSPVTMAQSQVTFFYLDENHQIIKSPDILVGNQGESFHFKLPRFKNHYLVAIDHFTNHFLAYDQDVTLHFALKEGLPVMVYTVDFDTGQILQPVKIISDKMCQKYEITAPKIDHFRVINSTGKKYGLFDNRTHGIIFYYRKEDWETVQPVAYFVRLNKHHLVFNEPNGYQLKTGLPANIIIKVFARIDTSNNKSWLNIGGFEWIENQHLEPSDPPIHNLIASMTKTSRNRVMLTGAVDFVPGQSISTFDKPYGKQAGKLLDGTKISIIATIVDDQNLIWYELENHQVIPKGYIKIDHG</sequence>
<evidence type="ECO:0000256" key="2">
    <source>
        <dbReference type="SAM" id="MobiDB-lite"/>
    </source>
</evidence>
<evidence type="ECO:0000259" key="3">
    <source>
        <dbReference type="Pfam" id="PF06458"/>
    </source>
</evidence>
<evidence type="ECO:0000256" key="1">
    <source>
        <dbReference type="ARBA" id="ARBA00022737"/>
    </source>
</evidence>
<proteinExistence type="predicted"/>
<evidence type="ECO:0000313" key="4">
    <source>
        <dbReference type="EMBL" id="KRL62584.1"/>
    </source>
</evidence>
<feature type="domain" description="MucBP" evidence="3">
    <location>
        <begin position="150"/>
        <end position="213"/>
    </location>
</feature>
<dbReference type="PATRIC" id="fig|1423739.3.peg.1907"/>
<dbReference type="RefSeq" id="WP_057866125.1">
    <property type="nucleotide sequence ID" value="NZ_AZEY01000107.1"/>
</dbReference>
<feature type="domain" description="MucBP" evidence="3">
    <location>
        <begin position="83"/>
        <end position="142"/>
    </location>
</feature>
<organism evidence="4 5">
    <name type="scientific">Lentilactobacillus diolivorans DSM 14421</name>
    <dbReference type="NCBI Taxonomy" id="1423739"/>
    <lineage>
        <taxon>Bacteria</taxon>
        <taxon>Bacillati</taxon>
        <taxon>Bacillota</taxon>
        <taxon>Bacilli</taxon>
        <taxon>Lactobacillales</taxon>
        <taxon>Lactobacillaceae</taxon>
        <taxon>Lentilactobacillus</taxon>
    </lineage>
</organism>
<dbReference type="EMBL" id="AZEY01000107">
    <property type="protein sequence ID" value="KRL62584.1"/>
    <property type="molecule type" value="Genomic_DNA"/>
</dbReference>
<comment type="caution">
    <text evidence="4">The sequence shown here is derived from an EMBL/GenBank/DDBJ whole genome shotgun (WGS) entry which is preliminary data.</text>
</comment>
<keyword evidence="1" id="KW-0677">Repeat</keyword>
<dbReference type="STRING" id="1423739.FC85_GL001822"/>
<dbReference type="Gene3D" id="3.10.20.320">
    <property type="entry name" value="Putative peptidoglycan bound protein (lpxtg motif)"/>
    <property type="match status" value="1"/>
</dbReference>
<gene>
    <name evidence="4" type="ORF">FC85_GL001822</name>
</gene>